<dbReference type="Pfam" id="PF10458">
    <property type="entry name" value="Val_tRNA-synt_C"/>
    <property type="match status" value="1"/>
</dbReference>
<evidence type="ECO:0000256" key="7">
    <source>
        <dbReference type="ARBA" id="ARBA00047552"/>
    </source>
</evidence>
<keyword evidence="5 8" id="KW-0648">Protein biosynthesis</keyword>
<dbReference type="PRINTS" id="PR00986">
    <property type="entry name" value="TRNASYNTHVAL"/>
</dbReference>
<feature type="short sequence motif" description="'KMSKS' region" evidence="8">
    <location>
        <begin position="557"/>
        <end position="561"/>
    </location>
</feature>
<name>A0ABT0PCF5_9GAMM</name>
<feature type="short sequence motif" description="'HIGH' region" evidence="8">
    <location>
        <begin position="40"/>
        <end position="50"/>
    </location>
</feature>
<sequence>MEKTYNPGAIEGTWYKTWEENGWFAPSGSGKPYSIALPPPNVTGSLHMGHAFQQSIMDALIRYNRMKGNNTLWQVGTDHAGIATQMVVERKVQAEENKTRHDYGREAFTDKIWEWKAESGGNITRQMRRLGASADWDTERFTMDDGFYKAVQEVFIRLYEDDLIYRGKRLVNWDPKLHTAISDLEVENKEKQGNMWHLRYPLADGEKTGEGKDYIVVATTRPETMLGDTGVAVNPEDPRYKDLIGKDVVLPLVNRRIPIVGDEHADMEKGTGCVKITPAHDFNDNEVGKRCGLPMVNIMTLNGDIRDQAEAFNIDGSVNNDVDTTIPEQFRGMERFAARKAIVAVFDEAGLLEKIDDHTLMVPYGDRSGVVIEPLLTDQWFVKTAPLAEPAIKAVENGDIQFVPKQYENMYFSWMRDIQDWCISRQLWWGHRIPAWYDNEGNVYVARTEAEVREKNSLAADVELRQDDDVLDTWFSSGLWTFGTQGWPENTERLNTFHPTDVLVTGFDIIFFWVARMIMMTMHFMKNDSSSENPGTPQVPFKYVYVTGLIRDENGDKMSKSKGNVLDPLDMIDGIDLESLVTKRTGNMMQPQLAQKIEKRTRKAFAEGIAPHGTDALRYTLYSLASTGRDINWDMKRLEGYRNFCNKIWNAANYVLMNAEDQDCGQNGGEVELTLADKWIISKLQRVEAQVAKNIEDFRLDHASQNLYDFIWNEYCAWYLELSKPVLWDDGQDSPSVAGDRTSGVTDEALAKRKRGTRRTLVRVLEAIMRMAHPFMPFITEEIWQQIKPLAGVEGETIMTSAYPVADESKIDAQAEDDIEWLKGFITGIRNIRAEMNIGPSKPLDVILRNSSAEDLRRLEDNSAFLISLAKLSNLSALKDGEEAPMSATQLVGDMEVLVPMAGLIDKDKEMARLSREVEKLAKEVARFEGKLSNEKFVGKAPAAVIEKEKAKLEDARSAKARMEEQLEAIKAL</sequence>
<evidence type="ECO:0000256" key="1">
    <source>
        <dbReference type="ARBA" id="ARBA00022490"/>
    </source>
</evidence>
<proteinExistence type="inferred from homology"/>
<dbReference type="InterPro" id="IPR013155">
    <property type="entry name" value="M/V/L/I-tRNA-synth_anticd-bd"/>
</dbReference>
<dbReference type="CDD" id="cd07962">
    <property type="entry name" value="Anticodon_Ia_Val"/>
    <property type="match status" value="1"/>
</dbReference>
<dbReference type="SUPFAM" id="SSF46589">
    <property type="entry name" value="tRNA-binding arm"/>
    <property type="match status" value="1"/>
</dbReference>
<organism evidence="12 13">
    <name type="scientific">Parendozoicomonas callyspongiae</name>
    <dbReference type="NCBI Taxonomy" id="2942213"/>
    <lineage>
        <taxon>Bacteria</taxon>
        <taxon>Pseudomonadati</taxon>
        <taxon>Pseudomonadota</taxon>
        <taxon>Gammaproteobacteria</taxon>
        <taxon>Oceanospirillales</taxon>
        <taxon>Endozoicomonadaceae</taxon>
        <taxon>Parendozoicomonas</taxon>
    </lineage>
</organism>
<dbReference type="InterPro" id="IPR014729">
    <property type="entry name" value="Rossmann-like_a/b/a_fold"/>
</dbReference>
<comment type="domain">
    <text evidence="8">ValRS has two distinct active sites: one for aminoacylation and one for editing. The misactivated threonine is translocated from the active site to the editing site.</text>
</comment>
<dbReference type="NCBIfam" id="NF004349">
    <property type="entry name" value="PRK05729.1"/>
    <property type="match status" value="1"/>
</dbReference>
<evidence type="ECO:0000259" key="11">
    <source>
        <dbReference type="Pfam" id="PF10458"/>
    </source>
</evidence>
<keyword evidence="8" id="KW-0175">Coiled coil</keyword>
<feature type="coiled-coil region" evidence="8">
    <location>
        <begin position="904"/>
        <end position="973"/>
    </location>
</feature>
<evidence type="ECO:0000313" key="13">
    <source>
        <dbReference type="Proteomes" id="UP001203338"/>
    </source>
</evidence>
<accession>A0ABT0PCF5</accession>
<keyword evidence="4 8" id="KW-0067">ATP-binding</keyword>
<dbReference type="InterPro" id="IPR002300">
    <property type="entry name" value="aa-tRNA-synth_Ia"/>
</dbReference>
<evidence type="ECO:0000256" key="3">
    <source>
        <dbReference type="ARBA" id="ARBA00022741"/>
    </source>
</evidence>
<keyword evidence="13" id="KW-1185">Reference proteome</keyword>
<dbReference type="InterPro" id="IPR033705">
    <property type="entry name" value="Anticodon_Ia_Val"/>
</dbReference>
<comment type="similarity">
    <text evidence="8">Belongs to the class-I aminoacyl-tRNA synthetase family. ValS type 1 subfamily.</text>
</comment>
<evidence type="ECO:0000313" key="12">
    <source>
        <dbReference type="EMBL" id="MCL6269059.1"/>
    </source>
</evidence>
<comment type="domain">
    <text evidence="8">The C-terminal coiled-coil domain is crucial for aminoacylation activity.</text>
</comment>
<dbReference type="CDD" id="cd00817">
    <property type="entry name" value="ValRS_core"/>
    <property type="match status" value="1"/>
</dbReference>
<comment type="catalytic activity">
    <reaction evidence="7 8">
        <text>tRNA(Val) + L-valine + ATP = L-valyl-tRNA(Val) + AMP + diphosphate</text>
        <dbReference type="Rhea" id="RHEA:10704"/>
        <dbReference type="Rhea" id="RHEA-COMP:9672"/>
        <dbReference type="Rhea" id="RHEA-COMP:9708"/>
        <dbReference type="ChEBI" id="CHEBI:30616"/>
        <dbReference type="ChEBI" id="CHEBI:33019"/>
        <dbReference type="ChEBI" id="CHEBI:57762"/>
        <dbReference type="ChEBI" id="CHEBI:78442"/>
        <dbReference type="ChEBI" id="CHEBI:78537"/>
        <dbReference type="ChEBI" id="CHEBI:456215"/>
        <dbReference type="EC" id="6.1.1.9"/>
    </reaction>
</comment>
<protein>
    <recommendedName>
        <fullName evidence="8">Valine--tRNA ligase</fullName>
        <ecNumber evidence="8">6.1.1.9</ecNumber>
    </recommendedName>
    <alternativeName>
        <fullName evidence="8">Valyl-tRNA synthetase</fullName>
        <shortName evidence="8">ValRS</shortName>
    </alternativeName>
</protein>
<dbReference type="PROSITE" id="PS00178">
    <property type="entry name" value="AA_TRNA_LIGASE_I"/>
    <property type="match status" value="1"/>
</dbReference>
<keyword evidence="2 8" id="KW-0436">Ligase</keyword>
<evidence type="ECO:0000256" key="6">
    <source>
        <dbReference type="ARBA" id="ARBA00023146"/>
    </source>
</evidence>
<dbReference type="HAMAP" id="MF_02004">
    <property type="entry name" value="Val_tRNA_synth_type1"/>
    <property type="match status" value="1"/>
</dbReference>
<comment type="caution">
    <text evidence="12">The sequence shown here is derived from an EMBL/GenBank/DDBJ whole genome shotgun (WGS) entry which is preliminary data.</text>
</comment>
<evidence type="ECO:0000256" key="2">
    <source>
        <dbReference type="ARBA" id="ARBA00022598"/>
    </source>
</evidence>
<dbReference type="Gene3D" id="3.90.740.10">
    <property type="entry name" value="Valyl/Leucyl/Isoleucyl-tRNA synthetase, editing domain"/>
    <property type="match status" value="1"/>
</dbReference>
<evidence type="ECO:0000259" key="9">
    <source>
        <dbReference type="Pfam" id="PF00133"/>
    </source>
</evidence>
<dbReference type="InterPro" id="IPR001412">
    <property type="entry name" value="aa-tRNA-synth_I_CS"/>
</dbReference>
<dbReference type="EC" id="6.1.1.9" evidence="8"/>
<dbReference type="InterPro" id="IPR019499">
    <property type="entry name" value="Val-tRNA_synth_tRNA-bd"/>
</dbReference>
<dbReference type="InterPro" id="IPR009080">
    <property type="entry name" value="tRNAsynth_Ia_anticodon-bd"/>
</dbReference>
<dbReference type="Proteomes" id="UP001203338">
    <property type="component" value="Unassembled WGS sequence"/>
</dbReference>
<dbReference type="InterPro" id="IPR009008">
    <property type="entry name" value="Val/Leu/Ile-tRNA-synth_edit"/>
</dbReference>
<dbReference type="SUPFAM" id="SSF50677">
    <property type="entry name" value="ValRS/IleRS/LeuRS editing domain"/>
    <property type="match status" value="1"/>
</dbReference>
<feature type="domain" description="Valyl-tRNA synthetase tRNA-binding arm" evidence="11">
    <location>
        <begin position="908"/>
        <end position="971"/>
    </location>
</feature>
<evidence type="ECO:0000256" key="4">
    <source>
        <dbReference type="ARBA" id="ARBA00022840"/>
    </source>
</evidence>
<comment type="function">
    <text evidence="8">Catalyzes the attachment of valine to tRNA(Val). As ValRS can inadvertently accommodate and process structurally similar amino acids such as threonine, to avoid such errors, it has a 'posttransfer' editing activity that hydrolyzes mischarged Thr-tRNA(Val) in a tRNA-dependent manner.</text>
</comment>
<dbReference type="NCBIfam" id="TIGR00422">
    <property type="entry name" value="valS"/>
    <property type="match status" value="1"/>
</dbReference>
<dbReference type="SUPFAM" id="SSF52374">
    <property type="entry name" value="Nucleotidylyl transferase"/>
    <property type="match status" value="1"/>
</dbReference>
<keyword evidence="1 8" id="KW-0963">Cytoplasm</keyword>
<dbReference type="InterPro" id="IPR037118">
    <property type="entry name" value="Val-tRNA_synth_C_sf"/>
</dbReference>
<dbReference type="InterPro" id="IPR002303">
    <property type="entry name" value="Valyl-tRNA_ligase"/>
</dbReference>
<dbReference type="Gene3D" id="1.10.730.10">
    <property type="entry name" value="Isoleucyl-tRNA Synthetase, Domain 1"/>
    <property type="match status" value="1"/>
</dbReference>
<dbReference type="PANTHER" id="PTHR11946:SF93">
    <property type="entry name" value="VALINE--TRNA LIGASE, CHLOROPLASTIC_MITOCHONDRIAL 2"/>
    <property type="match status" value="1"/>
</dbReference>
<feature type="domain" description="Methionyl/Valyl/Leucyl/Isoleucyl-tRNA synthetase anticodon-binding" evidence="10">
    <location>
        <begin position="677"/>
        <end position="847"/>
    </location>
</feature>
<gene>
    <name evidence="8" type="primary">valS</name>
    <name evidence="12" type="ORF">M3P05_03770</name>
</gene>
<feature type="domain" description="Aminoacyl-tRNA synthetase class Ia" evidence="9">
    <location>
        <begin position="14"/>
        <end position="634"/>
    </location>
</feature>
<dbReference type="EMBL" id="JAMFLX010000003">
    <property type="protein sequence ID" value="MCL6269059.1"/>
    <property type="molecule type" value="Genomic_DNA"/>
</dbReference>
<dbReference type="Pfam" id="PF08264">
    <property type="entry name" value="Anticodon_1"/>
    <property type="match status" value="1"/>
</dbReference>
<keyword evidence="3 8" id="KW-0547">Nucleotide-binding</keyword>
<evidence type="ECO:0000256" key="8">
    <source>
        <dbReference type="HAMAP-Rule" id="MF_02004"/>
    </source>
</evidence>
<dbReference type="InterPro" id="IPR010978">
    <property type="entry name" value="tRNA-bd_arm"/>
</dbReference>
<keyword evidence="6 8" id="KW-0030">Aminoacyl-tRNA synthetase</keyword>
<dbReference type="SUPFAM" id="SSF47323">
    <property type="entry name" value="Anticodon-binding domain of a subclass of class I aminoacyl-tRNA synthetases"/>
    <property type="match status" value="1"/>
</dbReference>
<evidence type="ECO:0000256" key="5">
    <source>
        <dbReference type="ARBA" id="ARBA00022917"/>
    </source>
</evidence>
<comment type="subcellular location">
    <subcellularLocation>
        <location evidence="8">Cytoplasm</location>
    </subcellularLocation>
</comment>
<dbReference type="Gene3D" id="3.40.50.620">
    <property type="entry name" value="HUPs"/>
    <property type="match status" value="2"/>
</dbReference>
<evidence type="ECO:0000259" key="10">
    <source>
        <dbReference type="Pfam" id="PF08264"/>
    </source>
</evidence>
<comment type="subunit">
    <text evidence="8">Monomer.</text>
</comment>
<dbReference type="Pfam" id="PF00133">
    <property type="entry name" value="tRNA-synt_1"/>
    <property type="match status" value="1"/>
</dbReference>
<dbReference type="RefSeq" id="WP_249697887.1">
    <property type="nucleotide sequence ID" value="NZ_JAMFLX010000003.1"/>
</dbReference>
<reference evidence="12 13" key="1">
    <citation type="submission" date="2022-05" db="EMBL/GenBank/DDBJ databases">
        <authorList>
            <person name="Park J.-S."/>
        </authorList>
    </citation>
    <scope>NUCLEOTIDE SEQUENCE [LARGE SCALE GENOMIC DNA]</scope>
    <source>
        <strain evidence="12 13">2012CJ34-2</strain>
    </source>
</reference>
<dbReference type="Gene3D" id="1.10.287.380">
    <property type="entry name" value="Valyl-tRNA synthetase, C-terminal domain"/>
    <property type="match status" value="1"/>
</dbReference>
<dbReference type="GO" id="GO:0004832">
    <property type="term" value="F:valine-tRNA ligase activity"/>
    <property type="evidence" value="ECO:0007669"/>
    <property type="project" value="UniProtKB-EC"/>
</dbReference>
<feature type="binding site" evidence="8">
    <location>
        <position position="560"/>
    </location>
    <ligand>
        <name>ATP</name>
        <dbReference type="ChEBI" id="CHEBI:30616"/>
    </ligand>
</feature>
<dbReference type="PANTHER" id="PTHR11946">
    <property type="entry name" value="VALYL-TRNA SYNTHETASES"/>
    <property type="match status" value="1"/>
</dbReference>